<protein>
    <submittedName>
        <fullName evidence="2">12452_t:CDS:1</fullName>
    </submittedName>
</protein>
<dbReference type="AlphaFoldDB" id="A0A9N9DWP1"/>
<proteinExistence type="predicted"/>
<evidence type="ECO:0000313" key="3">
    <source>
        <dbReference type="Proteomes" id="UP000789759"/>
    </source>
</evidence>
<accession>A0A9N9DWP1</accession>
<evidence type="ECO:0000313" key="2">
    <source>
        <dbReference type="EMBL" id="CAG8651209.1"/>
    </source>
</evidence>
<name>A0A9N9DWP1_9GLOM</name>
<sequence>MAEENIIEENIIIENTIVEEKFFSKYILRIVYLFIIILYLYVAIREYPIWRRIRGAFFTRSKKKHGNEPQPLQIGHVDRNLLFYIPFLPFAIVYLALKLILDVFRLFVFYSLDYTEAISIALGNYILLCAKKVPEICAMIPSIWNSYIKRLILKITYVSFDWMCKYCWPVAKQLTIACWTVSTTVFVEGKKIIVYSFHRSIELSIIGWNDFGYPLIIFMQRAFVTLIIEPGIWIASKIEYLSRISWYCTCFLIRDIAEDVRDLLILGWSISMTLWNRILNPVIHFIYHSAIFIYHKVREHYSTIGRFLYIRVVLPGVNNFFNVVYGIGSNKTFRLVVEYFIFISPILYNSLVSYFARLREMSKLTLPICVKRIKRCGLEIIQDFYITCMDIIAYSSWMYYAIILPVINIIPVVKHLSNSMYKHVKEFLLNIIVPVWKVFRLLLRPVITTLSFFYTTVILVIIFAWLRFAKWLISLAKTMLIHTLQFAQQSISLVLKASESAYYTMLPYFNIIISTATEQIIVLYTVINKFMIAYLRWFTPLILEVISNQIYASREFLIGIYIKYEPLIFDLRQRVVEIVDSAVNNIGQEMMNWVKKEQELREAI</sequence>
<dbReference type="Proteomes" id="UP000789759">
    <property type="component" value="Unassembled WGS sequence"/>
</dbReference>
<feature type="transmembrane region" description="Helical" evidence="1">
    <location>
        <begin position="508"/>
        <end position="527"/>
    </location>
</feature>
<organism evidence="2 3">
    <name type="scientific">Cetraspora pellucida</name>
    <dbReference type="NCBI Taxonomy" id="1433469"/>
    <lineage>
        <taxon>Eukaryota</taxon>
        <taxon>Fungi</taxon>
        <taxon>Fungi incertae sedis</taxon>
        <taxon>Mucoromycota</taxon>
        <taxon>Glomeromycotina</taxon>
        <taxon>Glomeromycetes</taxon>
        <taxon>Diversisporales</taxon>
        <taxon>Gigasporaceae</taxon>
        <taxon>Cetraspora</taxon>
    </lineage>
</organism>
<keyword evidence="3" id="KW-1185">Reference proteome</keyword>
<gene>
    <name evidence="2" type="ORF">CPELLU_LOCUS9345</name>
</gene>
<feature type="transmembrane region" description="Helical" evidence="1">
    <location>
        <begin position="450"/>
        <end position="468"/>
    </location>
</feature>
<feature type="transmembrane region" description="Helical" evidence="1">
    <location>
        <begin position="81"/>
        <end position="101"/>
    </location>
</feature>
<keyword evidence="1" id="KW-1133">Transmembrane helix</keyword>
<comment type="caution">
    <text evidence="2">The sequence shown here is derived from an EMBL/GenBank/DDBJ whole genome shotgun (WGS) entry which is preliminary data.</text>
</comment>
<feature type="transmembrane region" description="Helical" evidence="1">
    <location>
        <begin position="26"/>
        <end position="44"/>
    </location>
</feature>
<dbReference type="EMBL" id="CAJVQA010007076">
    <property type="protein sequence ID" value="CAG8651209.1"/>
    <property type="molecule type" value="Genomic_DNA"/>
</dbReference>
<feature type="transmembrane region" description="Helical" evidence="1">
    <location>
        <begin position="308"/>
        <end position="327"/>
    </location>
</feature>
<feature type="transmembrane region" description="Helical" evidence="1">
    <location>
        <begin position="384"/>
        <end position="407"/>
    </location>
</feature>
<keyword evidence="1" id="KW-0472">Membrane</keyword>
<reference evidence="2" key="1">
    <citation type="submission" date="2021-06" db="EMBL/GenBank/DDBJ databases">
        <authorList>
            <person name="Kallberg Y."/>
            <person name="Tangrot J."/>
            <person name="Rosling A."/>
        </authorList>
    </citation>
    <scope>NUCLEOTIDE SEQUENCE</scope>
    <source>
        <strain evidence="2">FL966</strain>
    </source>
</reference>
<dbReference type="OrthoDB" id="2408558at2759"/>
<evidence type="ECO:0000256" key="1">
    <source>
        <dbReference type="SAM" id="Phobius"/>
    </source>
</evidence>
<feature type="transmembrane region" description="Helical" evidence="1">
    <location>
        <begin position="339"/>
        <end position="356"/>
    </location>
</feature>
<keyword evidence="1" id="KW-0812">Transmembrane</keyword>